<name>A0ABU9AQT6_9BACT</name>
<keyword evidence="2" id="KW-0732">Signal</keyword>
<keyword evidence="1" id="KW-0472">Membrane</keyword>
<keyword evidence="1" id="KW-1133">Transmembrane helix</keyword>
<dbReference type="Pfam" id="PF08334">
    <property type="entry name" value="T2SSG"/>
    <property type="match status" value="1"/>
</dbReference>
<protein>
    <submittedName>
        <fullName evidence="4">Type II secretion system protein GspG</fullName>
    </submittedName>
</protein>
<keyword evidence="1" id="KW-0812">Transmembrane</keyword>
<feature type="transmembrane region" description="Helical" evidence="1">
    <location>
        <begin position="145"/>
        <end position="162"/>
    </location>
</feature>
<keyword evidence="5" id="KW-1185">Reference proteome</keyword>
<evidence type="ECO:0000256" key="2">
    <source>
        <dbReference type="SAM" id="SignalP"/>
    </source>
</evidence>
<dbReference type="InterPro" id="IPR013545">
    <property type="entry name" value="T2SS_protein-GspG_C"/>
</dbReference>
<feature type="chain" id="PRO_5045884792" evidence="2">
    <location>
        <begin position="22"/>
        <end position="172"/>
    </location>
</feature>
<organism evidence="4 5">
    <name type="scientific">Luteolibacter soli</name>
    <dbReference type="NCBI Taxonomy" id="3135280"/>
    <lineage>
        <taxon>Bacteria</taxon>
        <taxon>Pseudomonadati</taxon>
        <taxon>Verrucomicrobiota</taxon>
        <taxon>Verrucomicrobiia</taxon>
        <taxon>Verrucomicrobiales</taxon>
        <taxon>Verrucomicrobiaceae</taxon>
        <taxon>Luteolibacter</taxon>
    </lineage>
</organism>
<evidence type="ECO:0000256" key="1">
    <source>
        <dbReference type="SAM" id="Phobius"/>
    </source>
</evidence>
<dbReference type="SUPFAM" id="SSF54523">
    <property type="entry name" value="Pili subunits"/>
    <property type="match status" value="1"/>
</dbReference>
<accession>A0ABU9AQT6</accession>
<dbReference type="InterPro" id="IPR045584">
    <property type="entry name" value="Pilin-like"/>
</dbReference>
<dbReference type="Gene3D" id="3.30.700.10">
    <property type="entry name" value="Glycoprotein, Type 4 Pilin"/>
    <property type="match status" value="1"/>
</dbReference>
<feature type="signal peptide" evidence="2">
    <location>
        <begin position="1"/>
        <end position="21"/>
    </location>
</feature>
<reference evidence="4 5" key="1">
    <citation type="submission" date="2024-04" db="EMBL/GenBank/DDBJ databases">
        <title>Luteolibacter sp. isolated from soil.</title>
        <authorList>
            <person name="An J."/>
        </authorList>
    </citation>
    <scope>NUCLEOTIDE SEQUENCE [LARGE SCALE GENOMIC DNA]</scope>
    <source>
        <strain evidence="4 5">Y139</strain>
    </source>
</reference>
<dbReference type="EMBL" id="JBBUKT010000001">
    <property type="protein sequence ID" value="MEK7949369.1"/>
    <property type="molecule type" value="Genomic_DNA"/>
</dbReference>
<feature type="domain" description="Type II secretion system protein GspG C-terminal" evidence="3">
    <location>
        <begin position="21"/>
        <end position="116"/>
    </location>
</feature>
<proteinExistence type="predicted"/>
<evidence type="ECO:0000313" key="4">
    <source>
        <dbReference type="EMBL" id="MEK7949369.1"/>
    </source>
</evidence>
<evidence type="ECO:0000313" key="5">
    <source>
        <dbReference type="Proteomes" id="UP001371305"/>
    </source>
</evidence>
<dbReference type="RefSeq" id="WP_341402786.1">
    <property type="nucleotide sequence ID" value="NZ_JBBUKT010000001.1"/>
</dbReference>
<comment type="caution">
    <text evidence="4">The sequence shown here is derived from an EMBL/GenBank/DDBJ whole genome shotgun (WGS) entry which is preliminary data.</text>
</comment>
<evidence type="ECO:0000259" key="3">
    <source>
        <dbReference type="Pfam" id="PF08334"/>
    </source>
</evidence>
<sequence>MVCWRARLVLVVVMWGGVAAAHTTRPLQDFIAIGSALKMFKVDAGRYPTEEEGLRALVEGPVNWPKERKWPQVMKKIPTDPWGHPYFYIASPSAGEDYGLYSGGKDGVSYSKGNDPDDWNTWSDHDPEEHGWRDSWMNRLKKNPVPFSLAIVLLVFAVVEVIRVRRGLSRRT</sequence>
<gene>
    <name evidence="4" type="ORF">WKV53_02615</name>
</gene>
<dbReference type="Proteomes" id="UP001371305">
    <property type="component" value="Unassembled WGS sequence"/>
</dbReference>